<evidence type="ECO:0000313" key="4">
    <source>
        <dbReference type="EMBL" id="MFC4656975.1"/>
    </source>
</evidence>
<feature type="domain" description="WYL" evidence="1">
    <location>
        <begin position="122"/>
        <end position="187"/>
    </location>
</feature>
<accession>A0ABV9JS02</accession>
<dbReference type="InterPro" id="IPR026881">
    <property type="entry name" value="WYL_dom"/>
</dbReference>
<proteinExistence type="predicted"/>
<organism evidence="4 5">
    <name type="scientific">Rheinheimera marina</name>
    <dbReference type="NCBI Taxonomy" id="1774958"/>
    <lineage>
        <taxon>Bacteria</taxon>
        <taxon>Pseudomonadati</taxon>
        <taxon>Pseudomonadota</taxon>
        <taxon>Gammaproteobacteria</taxon>
        <taxon>Chromatiales</taxon>
        <taxon>Chromatiaceae</taxon>
        <taxon>Rheinheimera</taxon>
    </lineage>
</organism>
<dbReference type="EMBL" id="JBHSGB010000017">
    <property type="protein sequence ID" value="MFC4656975.1"/>
    <property type="molecule type" value="Genomic_DNA"/>
</dbReference>
<evidence type="ECO:0000259" key="2">
    <source>
        <dbReference type="Pfam" id="PF26107"/>
    </source>
</evidence>
<dbReference type="RefSeq" id="WP_377336633.1">
    <property type="nucleotide sequence ID" value="NZ_JBHSGB010000017.1"/>
</dbReference>
<dbReference type="InterPro" id="IPR016634">
    <property type="entry name" value="CapW-like"/>
</dbReference>
<dbReference type="Proteomes" id="UP001595962">
    <property type="component" value="Unassembled WGS sequence"/>
</dbReference>
<evidence type="ECO:0000259" key="3">
    <source>
        <dbReference type="Pfam" id="PF26109"/>
    </source>
</evidence>
<gene>
    <name evidence="4" type="ORF">ACFO3I_18300</name>
</gene>
<dbReference type="Pfam" id="PF26107">
    <property type="entry name" value="BrxR_CTD"/>
    <property type="match status" value="1"/>
</dbReference>
<protein>
    <submittedName>
        <fullName evidence="4">WYL domain-containing protein</fullName>
    </submittedName>
</protein>
<dbReference type="Pfam" id="PF26109">
    <property type="entry name" value="WHD_BrxR"/>
    <property type="match status" value="1"/>
</dbReference>
<dbReference type="PIRSF" id="PIRSF015558">
    <property type="entry name" value="Txn_reg_DeoR_prd"/>
    <property type="match status" value="1"/>
</dbReference>
<name>A0ABV9JS02_9GAMM</name>
<comment type="caution">
    <text evidence="4">The sequence shown here is derived from an EMBL/GenBank/DDBJ whole genome shotgun (WGS) entry which is preliminary data.</text>
</comment>
<dbReference type="Pfam" id="PF13280">
    <property type="entry name" value="WYL"/>
    <property type="match status" value="1"/>
</dbReference>
<keyword evidence="5" id="KW-1185">Reference proteome</keyword>
<evidence type="ECO:0000259" key="1">
    <source>
        <dbReference type="Pfam" id="PF13280"/>
    </source>
</evidence>
<feature type="domain" description="DNA-binding transcriptional repressor CapW winged helix-turn-helix" evidence="3">
    <location>
        <begin position="12"/>
        <end position="81"/>
    </location>
</feature>
<feature type="domain" description="DNA-binding transcriptional repressor CapW C-terminal dimerisation" evidence="2">
    <location>
        <begin position="208"/>
        <end position="270"/>
    </location>
</feature>
<sequence>MFPLDELPLTQKDRLEFIDFSLEFYGKVSRQWLSKCLQLATASCTRDIALYRQIASDNLEMRHHDKAFYRTEKFTALFVHTPQKSLANLSRYFQQGLTCSRASQNAPDFTFDNSLLYPDMHVTAAVNRAIVSRSVVEIEYECLRAGSMGTEIVPFAIFHGYRGWYVRAYDLSMSQFIDFSLSRMSSVAQSTRPVSVSDIPADTIWNTIVELSLEPHPSAANRRAIELMYGMKNGGIALTVNAVIAAHILRRENVAINSGDVAPPERLLRLKGNLLFDPALEEL</sequence>
<dbReference type="PROSITE" id="PS52050">
    <property type="entry name" value="WYL"/>
    <property type="match status" value="1"/>
</dbReference>
<dbReference type="InterPro" id="IPR059020">
    <property type="entry name" value="CapW_CTD"/>
</dbReference>
<evidence type="ECO:0000313" key="5">
    <source>
        <dbReference type="Proteomes" id="UP001595962"/>
    </source>
</evidence>
<reference evidence="5" key="1">
    <citation type="journal article" date="2019" name="Int. J. Syst. Evol. Microbiol.">
        <title>The Global Catalogue of Microorganisms (GCM) 10K type strain sequencing project: providing services to taxonomists for standard genome sequencing and annotation.</title>
        <authorList>
            <consortium name="The Broad Institute Genomics Platform"/>
            <consortium name="The Broad Institute Genome Sequencing Center for Infectious Disease"/>
            <person name="Wu L."/>
            <person name="Ma J."/>
        </authorList>
    </citation>
    <scope>NUCLEOTIDE SEQUENCE [LARGE SCALE GENOMIC DNA]</scope>
    <source>
        <strain evidence="5">DT28</strain>
    </source>
</reference>
<dbReference type="InterPro" id="IPR059019">
    <property type="entry name" value="WHD_CapW"/>
</dbReference>